<dbReference type="CDD" id="cd08956">
    <property type="entry name" value="KR_3_FAS_SDR_x"/>
    <property type="match status" value="1"/>
</dbReference>
<keyword evidence="1" id="KW-0596">Phosphopantetheine</keyword>
<dbReference type="Pfam" id="PF21089">
    <property type="entry name" value="PKS_DH_N"/>
    <property type="match status" value="1"/>
</dbReference>
<dbReference type="InterPro" id="IPR014043">
    <property type="entry name" value="Acyl_transferase_dom"/>
</dbReference>
<dbReference type="SMART" id="SM00822">
    <property type="entry name" value="PKS_KR"/>
    <property type="match status" value="1"/>
</dbReference>
<dbReference type="InterPro" id="IPR013968">
    <property type="entry name" value="PKS_KR"/>
</dbReference>
<dbReference type="InterPro" id="IPR009081">
    <property type="entry name" value="PP-bd_ACP"/>
</dbReference>
<evidence type="ECO:0000259" key="7">
    <source>
        <dbReference type="PROSITE" id="PS50075"/>
    </source>
</evidence>
<name>A0ABV8VJ04_9NOCA</name>
<dbReference type="Gene3D" id="3.40.47.10">
    <property type="match status" value="1"/>
</dbReference>
<dbReference type="RefSeq" id="WP_378564033.1">
    <property type="nucleotide sequence ID" value="NZ_JBHSDL010000016.1"/>
</dbReference>
<dbReference type="InterPro" id="IPR032821">
    <property type="entry name" value="PKS_assoc"/>
</dbReference>
<evidence type="ECO:0000256" key="2">
    <source>
        <dbReference type="ARBA" id="ARBA00022553"/>
    </source>
</evidence>
<dbReference type="SMART" id="SM00826">
    <property type="entry name" value="PKS_DH"/>
    <property type="match status" value="1"/>
</dbReference>
<dbReference type="InterPro" id="IPR006162">
    <property type="entry name" value="Ppantetheine_attach_site"/>
</dbReference>
<dbReference type="SMART" id="SM00823">
    <property type="entry name" value="PKS_PP"/>
    <property type="match status" value="1"/>
</dbReference>
<evidence type="ECO:0000256" key="4">
    <source>
        <dbReference type="ARBA" id="ARBA00023315"/>
    </source>
</evidence>
<evidence type="ECO:0000256" key="6">
    <source>
        <dbReference type="SAM" id="MobiDB-lite"/>
    </source>
</evidence>
<dbReference type="InterPro" id="IPR042104">
    <property type="entry name" value="PKS_dehydratase_sf"/>
</dbReference>
<dbReference type="Gene3D" id="3.40.50.720">
    <property type="entry name" value="NAD(P)-binding Rossmann-like Domain"/>
    <property type="match status" value="1"/>
</dbReference>
<accession>A0ABV8VJ04</accession>
<dbReference type="SUPFAM" id="SSF47336">
    <property type="entry name" value="ACP-like"/>
    <property type="match status" value="1"/>
</dbReference>
<feature type="active site" description="Proton donor; for dehydratase activity" evidence="5">
    <location>
        <position position="698"/>
    </location>
</feature>
<dbReference type="InterPro" id="IPR016035">
    <property type="entry name" value="Acyl_Trfase/lysoPLipase"/>
</dbReference>
<feature type="domain" description="Carrier" evidence="7">
    <location>
        <begin position="1254"/>
        <end position="1337"/>
    </location>
</feature>
<dbReference type="Proteomes" id="UP001595844">
    <property type="component" value="Unassembled WGS sequence"/>
</dbReference>
<dbReference type="InterPro" id="IPR020807">
    <property type="entry name" value="PKS_DH"/>
</dbReference>
<dbReference type="PROSITE" id="PS00012">
    <property type="entry name" value="PHOSPHOPANTETHEINE"/>
    <property type="match status" value="1"/>
</dbReference>
<dbReference type="InterPro" id="IPR050091">
    <property type="entry name" value="PKS_NRPS_Biosynth_Enz"/>
</dbReference>
<dbReference type="InterPro" id="IPR049552">
    <property type="entry name" value="PKS_DH_N"/>
</dbReference>
<dbReference type="PANTHER" id="PTHR43775:SF51">
    <property type="entry name" value="INACTIVE PHENOLPHTHIOCEROL SYNTHESIS POLYKETIDE SYNTHASE TYPE I PKS1-RELATED"/>
    <property type="match status" value="1"/>
</dbReference>
<dbReference type="SUPFAM" id="SSF52151">
    <property type="entry name" value="FabD/lysophospholipase-like"/>
    <property type="match status" value="1"/>
</dbReference>
<dbReference type="PROSITE" id="PS52019">
    <property type="entry name" value="PKS_MFAS_DH"/>
    <property type="match status" value="1"/>
</dbReference>
<evidence type="ECO:0000313" key="10">
    <source>
        <dbReference type="Proteomes" id="UP001595844"/>
    </source>
</evidence>
<dbReference type="InterPro" id="IPR016036">
    <property type="entry name" value="Malonyl_transacylase_ACP-bd"/>
</dbReference>
<dbReference type="InterPro" id="IPR049551">
    <property type="entry name" value="PKS_DH_C"/>
</dbReference>
<gene>
    <name evidence="9" type="ORF">ACFO5K_18190</name>
</gene>
<organism evidence="9 10">
    <name type="scientific">Nocardia halotolerans</name>
    <dbReference type="NCBI Taxonomy" id="1755878"/>
    <lineage>
        <taxon>Bacteria</taxon>
        <taxon>Bacillati</taxon>
        <taxon>Actinomycetota</taxon>
        <taxon>Actinomycetes</taxon>
        <taxon>Mycobacteriales</taxon>
        <taxon>Nocardiaceae</taxon>
        <taxon>Nocardia</taxon>
    </lineage>
</organism>
<dbReference type="Pfam" id="PF00550">
    <property type="entry name" value="PP-binding"/>
    <property type="match status" value="1"/>
</dbReference>
<dbReference type="Gene3D" id="3.30.70.3290">
    <property type="match status" value="1"/>
</dbReference>
<feature type="active site" description="Proton acceptor; for dehydratase activity" evidence="5">
    <location>
        <position position="537"/>
    </location>
</feature>
<dbReference type="Pfam" id="PF08659">
    <property type="entry name" value="KR"/>
    <property type="match status" value="1"/>
</dbReference>
<dbReference type="Gene3D" id="1.10.1200.10">
    <property type="entry name" value="ACP-like"/>
    <property type="match status" value="1"/>
</dbReference>
<dbReference type="InterPro" id="IPR001227">
    <property type="entry name" value="Ac_transferase_dom_sf"/>
</dbReference>
<evidence type="ECO:0000256" key="5">
    <source>
        <dbReference type="PROSITE-ProRule" id="PRU01363"/>
    </source>
</evidence>
<feature type="region of interest" description="C-terminal hotdog fold" evidence="5">
    <location>
        <begin position="641"/>
        <end position="781"/>
    </location>
</feature>
<dbReference type="PROSITE" id="PS50075">
    <property type="entry name" value="CARRIER"/>
    <property type="match status" value="1"/>
</dbReference>
<proteinExistence type="predicted"/>
<dbReference type="Pfam" id="PF00698">
    <property type="entry name" value="Acyl_transf_1"/>
    <property type="match status" value="1"/>
</dbReference>
<feature type="domain" description="PKS/mFAS DH" evidence="8">
    <location>
        <begin position="505"/>
        <end position="781"/>
    </location>
</feature>
<evidence type="ECO:0000259" key="8">
    <source>
        <dbReference type="PROSITE" id="PS52019"/>
    </source>
</evidence>
<keyword evidence="4" id="KW-0012">Acyltransferase</keyword>
<reference evidence="10" key="1">
    <citation type="journal article" date="2019" name="Int. J. Syst. Evol. Microbiol.">
        <title>The Global Catalogue of Microorganisms (GCM) 10K type strain sequencing project: providing services to taxonomists for standard genome sequencing and annotation.</title>
        <authorList>
            <consortium name="The Broad Institute Genomics Platform"/>
            <consortium name="The Broad Institute Genome Sequencing Center for Infectious Disease"/>
            <person name="Wu L."/>
            <person name="Ma J."/>
        </authorList>
    </citation>
    <scope>NUCLEOTIDE SEQUENCE [LARGE SCALE GENOMIC DNA]</scope>
    <source>
        <strain evidence="10">IBRC-M 10490</strain>
    </source>
</reference>
<dbReference type="SMART" id="SM00827">
    <property type="entry name" value="PKS_AT"/>
    <property type="match status" value="1"/>
</dbReference>
<dbReference type="InterPro" id="IPR020806">
    <property type="entry name" value="PKS_PP-bd"/>
</dbReference>
<dbReference type="InterPro" id="IPR036736">
    <property type="entry name" value="ACP-like_sf"/>
</dbReference>
<dbReference type="InterPro" id="IPR036291">
    <property type="entry name" value="NAD(P)-bd_dom_sf"/>
</dbReference>
<dbReference type="Pfam" id="PF16197">
    <property type="entry name" value="KAsynt_C_assoc"/>
    <property type="match status" value="1"/>
</dbReference>
<dbReference type="Pfam" id="PF14765">
    <property type="entry name" value="PS-DH"/>
    <property type="match status" value="1"/>
</dbReference>
<dbReference type="SUPFAM" id="SSF55048">
    <property type="entry name" value="Probable ACP-binding domain of malonyl-CoA ACP transacylase"/>
    <property type="match status" value="1"/>
</dbReference>
<dbReference type="Gene3D" id="3.10.129.110">
    <property type="entry name" value="Polyketide synthase dehydratase"/>
    <property type="match status" value="1"/>
</dbReference>
<feature type="region of interest" description="N-terminal hotdog fold" evidence="5">
    <location>
        <begin position="505"/>
        <end position="627"/>
    </location>
</feature>
<dbReference type="Gene3D" id="3.40.366.10">
    <property type="entry name" value="Malonyl-Coenzyme A Acyl Carrier Protein, domain 2"/>
    <property type="match status" value="1"/>
</dbReference>
<sequence>MWPETGRPRRAGVSSFGVSGTNAHVILEQPPEPVAAEPVEQPRPAFATGPIVWVLSAKTAPALTAQAGRLRAMILADPNLDPLDIGYSLIATRAGLEYRAVLIGTDRSELLDALDAVIEGSAVADVVTGRAVRSGRVGFTFPGQGGQWTRMAVELLDTAPVFADRINACEQALAPHVDWSLHDVLRGAAGAPTLDRVDVVQPVLFAVMVSLAALWESFGVRPHGVIGHSQGEIAAACVAGALSLADAARIVAVRSKLIAEHGTAGGALLSIVDSADSVRAMIGEFAGEVSISAVNGPRAVVVAGAREPLARLERVLARAAIMRWLVDGVDFVAHSPAMDGLREPLVAALADLRPRPATVSFYSTVTGTAMRTTELGSEYWFRNLREPVLFEPALRAMLDAGNDVVIEVGPHPLLTLGSEETASDTEGGASVLGSLRRDEGGPRRMLRALAQAHVAGVDVDWHALFAGRGARRVSLPTYAFDHARYWAIGENLGDIAELGLAPTAHPLLAGELRPAAGSKWLWTGSWSTARQAWLADHAVFGEVLVSGTTMVELAAVAGARVGCPVVSELMLEAPLVVAEDGVVAVQLAVDGPDADGRHEFTLHAMPGQDGQWVRHASAVLVAATDSPPDAQWAGTWPPPNAQEVDVEGWYDALAARGFGYGPAFQGLRAMWRSGTDIFAEIRTSASTAGYAVHPALLDAAFHAGLRDTEPTRADHPAGVVLPFVWSDVWLRADAGAPETLRVRLRRAGPDTVSMTGADASGRVLVSVGSVASRPVSRAQVAAVSRPEDGSLFEVRWQTAAPASGTRREFAVLEPGFDPDELTGLRRCADLSALEADVEAGAPVPEAVVLAIPAATAPVPQAVSAQLVHTLAIVRQWLATPMFSRSRLVIVTSGAIATGATETPDVSVAPVWGLVRSAQAEHPGRFVLVDTESRTNTTVAWTGVESALATAEPQVAFRSGRTSVPRVTRSSARILAAPVFDAASTVLVTGGPRGLAGLMARHVVVRYGVRSLVLACRRGPAAEGADELVAELTEHGVRVRIVACDVADRVAVADLIASIEPEYPLRFVVHAAGVLADATVAEMTAAQLERVLAAKVSAAWNLHEATAGLDLSGFVLFSSASGILGGPGQANYAAANVFLDALAQWRHQRALPAVSMAWGLWEHSTSMTQELTDLDVARLAGGGVLAMPVAAGLALFDAALSTNMPVVAPMRLDMGALRVRGRDAGLPAILHGLVPPAPRRADATADALRARLAGLADPERLRQLLQLVSEETAAVLQHHAGAAAIEPDRAFKESGFDSLAAVELRNRLGRATGLTLPPTLVFDHPNPRAVAQRLLELMGEHGGDVQQSHPIDAELERIVALVRSAPADQRARLAERLRAVQRELEADGNGEQTEKIRDATATEIFDLIDNDLGVR</sequence>
<dbReference type="InterPro" id="IPR016039">
    <property type="entry name" value="Thiolase-like"/>
</dbReference>
<dbReference type="SMART" id="SM01294">
    <property type="entry name" value="PKS_PP_betabranch"/>
    <property type="match status" value="1"/>
</dbReference>
<evidence type="ECO:0000256" key="1">
    <source>
        <dbReference type="ARBA" id="ARBA00022450"/>
    </source>
</evidence>
<protein>
    <submittedName>
        <fullName evidence="9">SDR family NAD(P)-dependent oxidoreductase</fullName>
    </submittedName>
</protein>
<dbReference type="InterPro" id="IPR057326">
    <property type="entry name" value="KR_dom"/>
</dbReference>
<feature type="region of interest" description="Disordered" evidence="6">
    <location>
        <begin position="418"/>
        <end position="438"/>
    </location>
</feature>
<dbReference type="SUPFAM" id="SSF51735">
    <property type="entry name" value="NAD(P)-binding Rossmann-fold domains"/>
    <property type="match status" value="2"/>
</dbReference>
<dbReference type="Pfam" id="PF22953">
    <property type="entry name" value="SpnB_Rossmann"/>
    <property type="match status" value="1"/>
</dbReference>
<evidence type="ECO:0000313" key="9">
    <source>
        <dbReference type="EMBL" id="MFC4376035.1"/>
    </source>
</evidence>
<keyword evidence="10" id="KW-1185">Reference proteome</keyword>
<keyword evidence="2" id="KW-0597">Phosphoprotein</keyword>
<comment type="caution">
    <text evidence="9">The sequence shown here is derived from an EMBL/GenBank/DDBJ whole genome shotgun (WGS) entry which is preliminary data.</text>
</comment>
<dbReference type="PANTHER" id="PTHR43775">
    <property type="entry name" value="FATTY ACID SYNTHASE"/>
    <property type="match status" value="1"/>
</dbReference>
<keyword evidence="3" id="KW-0808">Transferase</keyword>
<evidence type="ECO:0000256" key="3">
    <source>
        <dbReference type="ARBA" id="ARBA00022679"/>
    </source>
</evidence>
<dbReference type="InterPro" id="IPR055123">
    <property type="entry name" value="SpnB-like_Rossmann"/>
</dbReference>
<dbReference type="InterPro" id="IPR049900">
    <property type="entry name" value="PKS_mFAS_DH"/>
</dbReference>
<dbReference type="EMBL" id="JBHSDL010000016">
    <property type="protein sequence ID" value="MFC4376035.1"/>
    <property type="molecule type" value="Genomic_DNA"/>
</dbReference>